<accession>A0A396GXT2</accession>
<protein>
    <submittedName>
        <fullName evidence="1">Uncharacterized protein</fullName>
    </submittedName>
</protein>
<dbReference type="AlphaFoldDB" id="A0A396GXT2"/>
<dbReference type="Gramene" id="rna40327">
    <property type="protein sequence ID" value="RHN45902.1"/>
    <property type="gene ID" value="gene40327"/>
</dbReference>
<proteinExistence type="predicted"/>
<sequence>MTNYNYKVVQIFITFFFVERINILLEKGRRRNMVEIEKDVM</sequence>
<comment type="caution">
    <text evidence="1">The sequence shown here is derived from an EMBL/GenBank/DDBJ whole genome shotgun (WGS) entry which is preliminary data.</text>
</comment>
<name>A0A396GXT2_MEDTR</name>
<dbReference type="EMBL" id="PSQE01000007">
    <property type="protein sequence ID" value="RHN45902.1"/>
    <property type="molecule type" value="Genomic_DNA"/>
</dbReference>
<reference evidence="1" key="1">
    <citation type="journal article" date="2018" name="Nat. Plants">
        <title>Whole-genome landscape of Medicago truncatula symbiotic genes.</title>
        <authorList>
            <person name="Pecrix Y."/>
            <person name="Gamas P."/>
            <person name="Carrere S."/>
        </authorList>
    </citation>
    <scope>NUCLEOTIDE SEQUENCE</scope>
    <source>
        <tissue evidence="1">Leaves</tissue>
    </source>
</reference>
<dbReference type="Proteomes" id="UP000265566">
    <property type="component" value="Chromosome 7"/>
</dbReference>
<organism evidence="1">
    <name type="scientific">Medicago truncatula</name>
    <name type="common">Barrel medic</name>
    <name type="synonym">Medicago tribuloides</name>
    <dbReference type="NCBI Taxonomy" id="3880"/>
    <lineage>
        <taxon>Eukaryota</taxon>
        <taxon>Viridiplantae</taxon>
        <taxon>Streptophyta</taxon>
        <taxon>Embryophyta</taxon>
        <taxon>Tracheophyta</taxon>
        <taxon>Spermatophyta</taxon>
        <taxon>Magnoliopsida</taxon>
        <taxon>eudicotyledons</taxon>
        <taxon>Gunneridae</taxon>
        <taxon>Pentapetalae</taxon>
        <taxon>rosids</taxon>
        <taxon>fabids</taxon>
        <taxon>Fabales</taxon>
        <taxon>Fabaceae</taxon>
        <taxon>Papilionoideae</taxon>
        <taxon>50 kb inversion clade</taxon>
        <taxon>NPAAA clade</taxon>
        <taxon>Hologalegina</taxon>
        <taxon>IRL clade</taxon>
        <taxon>Trifolieae</taxon>
        <taxon>Medicago</taxon>
    </lineage>
</organism>
<evidence type="ECO:0000313" key="1">
    <source>
        <dbReference type="EMBL" id="RHN45902.1"/>
    </source>
</evidence>
<gene>
    <name evidence="1" type="ORF">MtrunA17_Chr7g0236481</name>
</gene>